<proteinExistence type="predicted"/>
<name>A0A1Z8BFQ9_9FLAO</name>
<evidence type="ECO:0000313" key="4">
    <source>
        <dbReference type="Proteomes" id="UP000196102"/>
    </source>
</evidence>
<keyword evidence="1" id="KW-0812">Transmembrane</keyword>
<sequence length="200" mass="22816">MISQKIKWSLGLLLVVALIIATNFIDRNNYQRIQDSVASIYEDRLIAKDYIFDMQIEVHEKELLLAKGNDSTYLKQGNGSKNRINELIDGFSETKLTREEQRVFTNLQEEIEALFAIEASYATTPEKLSISSRLSAQLNSINNNLLQLADIQINEGKRQMQVGKKAMESVDLLTQLEIWIVIIIAIIIQIVILYRPTSTD</sequence>
<evidence type="ECO:0000313" key="3">
    <source>
        <dbReference type="EMBL" id="OUS21400.1"/>
    </source>
</evidence>
<feature type="domain" description="Chemotaxis methyl-accepting receptor HlyB-like 4HB MCP" evidence="2">
    <location>
        <begin position="2"/>
        <end position="115"/>
    </location>
</feature>
<dbReference type="Pfam" id="PF12729">
    <property type="entry name" value="4HB_MCP_1"/>
    <property type="match status" value="1"/>
</dbReference>
<dbReference type="AlphaFoldDB" id="A0A1Z8BFQ9"/>
<organism evidence="3 4">
    <name type="scientific">Nonlabens dokdonensis</name>
    <dbReference type="NCBI Taxonomy" id="328515"/>
    <lineage>
        <taxon>Bacteria</taxon>
        <taxon>Pseudomonadati</taxon>
        <taxon>Bacteroidota</taxon>
        <taxon>Flavobacteriia</taxon>
        <taxon>Flavobacteriales</taxon>
        <taxon>Flavobacteriaceae</taxon>
        <taxon>Nonlabens</taxon>
    </lineage>
</organism>
<reference evidence="4" key="1">
    <citation type="journal article" date="2017" name="Proc. Natl. Acad. Sci. U.S.A.">
        <title>Simulation of Deepwater Horizon oil plume reveals substrate specialization within a complex community of hydrocarbon-degraders.</title>
        <authorList>
            <person name="Hu P."/>
            <person name="Dubinsky E.A."/>
            <person name="Probst A.J."/>
            <person name="Wang J."/>
            <person name="Sieber C.M.K."/>
            <person name="Tom L.M."/>
            <person name="Gardinali P."/>
            <person name="Banfield J.F."/>
            <person name="Atlas R.M."/>
            <person name="Andersen G.L."/>
        </authorList>
    </citation>
    <scope>NUCLEOTIDE SEQUENCE [LARGE SCALE GENOMIC DNA]</scope>
</reference>
<protein>
    <recommendedName>
        <fullName evidence="2">Chemotaxis methyl-accepting receptor HlyB-like 4HB MCP domain-containing protein</fullName>
    </recommendedName>
</protein>
<dbReference type="Proteomes" id="UP000196102">
    <property type="component" value="Unassembled WGS sequence"/>
</dbReference>
<feature type="transmembrane region" description="Helical" evidence="1">
    <location>
        <begin position="172"/>
        <end position="194"/>
    </location>
</feature>
<feature type="transmembrane region" description="Helical" evidence="1">
    <location>
        <begin position="6"/>
        <end position="25"/>
    </location>
</feature>
<keyword evidence="1" id="KW-1133">Transmembrane helix</keyword>
<comment type="caution">
    <text evidence="3">The sequence shown here is derived from an EMBL/GenBank/DDBJ whole genome shotgun (WGS) entry which is preliminary data.</text>
</comment>
<evidence type="ECO:0000259" key="2">
    <source>
        <dbReference type="Pfam" id="PF12729"/>
    </source>
</evidence>
<dbReference type="RefSeq" id="WP_303685503.1">
    <property type="nucleotide sequence ID" value="NZ_CAJXYO010000011.1"/>
</dbReference>
<dbReference type="InterPro" id="IPR024478">
    <property type="entry name" value="HlyB_4HB_MCP"/>
</dbReference>
<keyword evidence="1" id="KW-0472">Membrane</keyword>
<evidence type="ECO:0000256" key="1">
    <source>
        <dbReference type="SAM" id="Phobius"/>
    </source>
</evidence>
<gene>
    <name evidence="3" type="ORF">A9Q93_00945</name>
</gene>
<dbReference type="EMBL" id="MAAX01000018">
    <property type="protein sequence ID" value="OUS21400.1"/>
    <property type="molecule type" value="Genomic_DNA"/>
</dbReference>
<accession>A0A1Z8BFQ9</accession>